<protein>
    <recommendedName>
        <fullName evidence="3 14">Zona pellucida sperm-binding protein 3</fullName>
    </recommendedName>
</protein>
<proteinExistence type="inferred from homology"/>
<keyword evidence="7 14" id="KW-0165">Cleavage on pair of basic residues</keyword>
<dbReference type="GO" id="GO:0007339">
    <property type="term" value="P:binding of sperm to zona pellucida"/>
    <property type="evidence" value="ECO:0000318"/>
    <property type="project" value="GO_Central"/>
</dbReference>
<name>W5LWB0_LEPOC</name>
<evidence type="ECO:0000256" key="6">
    <source>
        <dbReference type="ARBA" id="ARBA00022530"/>
    </source>
</evidence>
<evidence type="ECO:0000256" key="3">
    <source>
        <dbReference type="ARBA" id="ARBA00017980"/>
    </source>
</evidence>
<dbReference type="Ensembl" id="ENSLOCT00000000417.1">
    <property type="protein sequence ID" value="ENSLOCP00000000417.1"/>
    <property type="gene ID" value="ENSLOCG00000000381.1"/>
</dbReference>
<dbReference type="HOGENOM" id="CLU_047091_1_1_1"/>
<evidence type="ECO:0000259" key="15">
    <source>
        <dbReference type="PROSITE" id="PS51034"/>
    </source>
</evidence>
<dbReference type="SMART" id="SM00241">
    <property type="entry name" value="ZP"/>
    <property type="match status" value="1"/>
</dbReference>
<feature type="transmembrane region" description="Helical" evidence="14">
    <location>
        <begin position="370"/>
        <end position="393"/>
    </location>
</feature>
<dbReference type="FunFam" id="2.60.40.3210:FF:000001">
    <property type="entry name" value="Zona pellucida sperm-binding protein 3"/>
    <property type="match status" value="1"/>
</dbReference>
<dbReference type="GO" id="GO:0035803">
    <property type="term" value="P:egg coat formation"/>
    <property type="evidence" value="ECO:0000318"/>
    <property type="project" value="GO_Central"/>
</dbReference>
<dbReference type="GO" id="GO:0035805">
    <property type="term" value="C:egg coat"/>
    <property type="evidence" value="ECO:0000318"/>
    <property type="project" value="GO_Central"/>
</dbReference>
<comment type="PTM">
    <text evidence="14">Proteolytically cleaved before the transmembrane segment to yield the secreted ectodomain incorporated in the zona pellucida.</text>
</comment>
<keyword evidence="10 14" id="KW-1133">Transmembrane helix</keyword>
<evidence type="ECO:0000256" key="9">
    <source>
        <dbReference type="ARBA" id="ARBA00022729"/>
    </source>
</evidence>
<evidence type="ECO:0000256" key="11">
    <source>
        <dbReference type="ARBA" id="ARBA00023136"/>
    </source>
</evidence>
<dbReference type="PANTHER" id="PTHR11576">
    <property type="entry name" value="ZONA PELLUCIDA SPERM-BINDING PROTEIN 3"/>
    <property type="match status" value="1"/>
</dbReference>
<dbReference type="FunCoup" id="W5LWB0">
    <property type="interactions" value="1124"/>
</dbReference>
<evidence type="ECO:0000256" key="5">
    <source>
        <dbReference type="ARBA" id="ARBA00022525"/>
    </source>
</evidence>
<dbReference type="PROSITE" id="PS51034">
    <property type="entry name" value="ZP_2"/>
    <property type="match status" value="1"/>
</dbReference>
<dbReference type="InterPro" id="IPR001507">
    <property type="entry name" value="ZP_dom"/>
</dbReference>
<keyword evidence="12 14" id="KW-1015">Disulfide bond</keyword>
<dbReference type="InParanoid" id="W5LWB0"/>
<keyword evidence="6 14" id="KW-0272">Extracellular matrix</keyword>
<accession>W5LWB0</accession>
<dbReference type="Pfam" id="PF23344">
    <property type="entry name" value="ZP-N"/>
    <property type="match status" value="1"/>
</dbReference>
<dbReference type="PRINTS" id="PR00023">
    <property type="entry name" value="ZPELLUCIDA"/>
</dbReference>
<dbReference type="GeneTree" id="ENSGT01030000234567"/>
<dbReference type="GO" id="GO:0032190">
    <property type="term" value="F:acrosin binding"/>
    <property type="evidence" value="ECO:0000318"/>
    <property type="project" value="GO_Central"/>
</dbReference>
<sequence length="401" mass="43125">MVSLSLQGEGRASAAGKTVTVQCHEATVDITVSADLYGIGTPVRAEELRLGPLSAGGSCGAAAAGSGGSFLIRANLSDCGTALSFVGEMLIYTNQLFYTPAPSPGGIIRMNGAAIPIECRYARRYNVSSNALKPTWVPFTSTKSAEDVLDFTLTLMNDDWSSKRSSNVFYLGDVLNIEASVTQANHQPLRLFVDSCVATLVPDQTSTPSYFFIENYGCLTDARVTGSSSQFMPRSVDTKLQMKLDAFRFHRDPRSSIYITCRLKVAPVSQVDMKNKACSYTGGSVSPRWKSADGSDQVCGCCDSSCGSGFKSRASLRWKRGDLSSTTWLDWKSDATVGPLVVLDGMQDPFYFNDHFKPRSSPSPALSAEVVMLAGVVAAVRLVCMAVLGTALYRRQSKSMA</sequence>
<dbReference type="InterPro" id="IPR048290">
    <property type="entry name" value="ZP_chr"/>
</dbReference>
<reference evidence="16" key="3">
    <citation type="submission" date="2025-09" db="UniProtKB">
        <authorList>
            <consortium name="Ensembl"/>
        </authorList>
    </citation>
    <scope>IDENTIFICATION</scope>
</reference>
<dbReference type="STRING" id="7918.ENSLOCP00000000417"/>
<keyword evidence="11 14" id="KW-0472">Membrane</keyword>
<keyword evidence="8 14" id="KW-0812">Transmembrane</keyword>
<dbReference type="Pfam" id="PF00100">
    <property type="entry name" value="Zona_pellucida"/>
    <property type="match status" value="1"/>
</dbReference>
<evidence type="ECO:0000256" key="1">
    <source>
        <dbReference type="ARBA" id="ARBA00004498"/>
    </source>
</evidence>
<dbReference type="InterPro" id="IPR042235">
    <property type="entry name" value="ZP-C_dom"/>
</dbReference>
<keyword evidence="17" id="KW-1185">Reference proteome</keyword>
<dbReference type="PANTHER" id="PTHR11576:SF2">
    <property type="entry name" value="ZONA PELLUCIDA SPERM-BINDING PROTEIN 3"/>
    <property type="match status" value="1"/>
</dbReference>
<evidence type="ECO:0000256" key="7">
    <source>
        <dbReference type="ARBA" id="ARBA00022685"/>
    </source>
</evidence>
<reference evidence="16" key="2">
    <citation type="submission" date="2025-08" db="UniProtKB">
        <authorList>
            <consortium name="Ensembl"/>
        </authorList>
    </citation>
    <scope>IDENTIFICATION</scope>
</reference>
<comment type="function">
    <text evidence="14">Component of the zona pellucida, an extracellular matrix surrounding oocytes which mediates sperm binding, induction of the acrosome reaction and prevents post-fertilization polyspermy. The zona pellucida is composed of 3 to 4 glycoproteins, ZP1, ZP2, ZP3, and ZP4. ZP3 is essential for sperm binding and zona matrix formation.</text>
</comment>
<organism evidence="16 17">
    <name type="scientific">Lepisosteus oculatus</name>
    <name type="common">Spotted gar</name>
    <dbReference type="NCBI Taxonomy" id="7918"/>
    <lineage>
        <taxon>Eukaryota</taxon>
        <taxon>Metazoa</taxon>
        <taxon>Chordata</taxon>
        <taxon>Craniata</taxon>
        <taxon>Vertebrata</taxon>
        <taxon>Euteleostomi</taxon>
        <taxon>Actinopterygii</taxon>
        <taxon>Neopterygii</taxon>
        <taxon>Holostei</taxon>
        <taxon>Semionotiformes</taxon>
        <taxon>Lepisosteidae</taxon>
        <taxon>Lepisosteus</taxon>
    </lineage>
</organism>
<keyword evidence="13" id="KW-0325">Glycoprotein</keyword>
<dbReference type="GO" id="GO:0035804">
    <property type="term" value="F:structural constituent of egg coat"/>
    <property type="evidence" value="ECO:0000318"/>
    <property type="project" value="GO_Central"/>
</dbReference>
<comment type="similarity">
    <text evidence="2 14">Belongs to the ZP domain family. ZPC subfamily.</text>
</comment>
<dbReference type="Proteomes" id="UP000018468">
    <property type="component" value="Unassembled WGS sequence"/>
</dbReference>
<dbReference type="Gene3D" id="2.60.40.4100">
    <property type="entry name" value="Zona pellucida, ZP-C domain"/>
    <property type="match status" value="1"/>
</dbReference>
<dbReference type="FunFam" id="2.60.40.4100:FF:000002">
    <property type="entry name" value="Zona pellucida sperm-binding protein 3"/>
    <property type="match status" value="1"/>
</dbReference>
<dbReference type="AlphaFoldDB" id="W5LWB0"/>
<dbReference type="Gene3D" id="2.60.40.3210">
    <property type="entry name" value="Zona pellucida, ZP-N domain"/>
    <property type="match status" value="1"/>
</dbReference>
<keyword evidence="5 14" id="KW-0964">Secreted</keyword>
<evidence type="ECO:0000256" key="14">
    <source>
        <dbReference type="RuleBase" id="RU367066"/>
    </source>
</evidence>
<evidence type="ECO:0000313" key="16">
    <source>
        <dbReference type="Ensembl" id="ENSLOCP00000000417.1"/>
    </source>
</evidence>
<comment type="subcellular location">
    <subcellularLocation>
        <location evidence="1">Secreted</location>
        <location evidence="1">Extracellular space</location>
        <location evidence="1">Extracellular matrix</location>
    </subcellularLocation>
    <subcellularLocation>
        <location evidence="14">Zona pellucida</location>
    </subcellularLocation>
    <subcellularLocation>
        <location evidence="14">Cell membrane</location>
        <topology evidence="14">Single-pass type I membrane protein</topology>
    </subcellularLocation>
</comment>
<evidence type="ECO:0000313" key="17">
    <source>
        <dbReference type="Proteomes" id="UP000018468"/>
    </source>
</evidence>
<evidence type="ECO:0000256" key="10">
    <source>
        <dbReference type="ARBA" id="ARBA00022989"/>
    </source>
</evidence>
<evidence type="ECO:0000256" key="4">
    <source>
        <dbReference type="ARBA" id="ARBA00022475"/>
    </source>
</evidence>
<reference evidence="17" key="1">
    <citation type="submission" date="2011-12" db="EMBL/GenBank/DDBJ databases">
        <title>The Draft Genome of Lepisosteus oculatus.</title>
        <authorList>
            <consortium name="The Broad Institute Genome Assembly &amp; Analysis Group"/>
            <consortium name="Computational R&amp;D Group"/>
            <consortium name="and Sequencing Platform"/>
            <person name="Di Palma F."/>
            <person name="Alfoldi J."/>
            <person name="Johnson J."/>
            <person name="Berlin A."/>
            <person name="Gnerre S."/>
            <person name="Jaffe D."/>
            <person name="MacCallum I."/>
            <person name="Young S."/>
            <person name="Walker B.J."/>
            <person name="Lander E.S."/>
            <person name="Lindblad-Toh K."/>
        </authorList>
    </citation>
    <scope>NUCLEOTIDE SEQUENCE [LARGE SCALE GENOMIC DNA]</scope>
</reference>
<dbReference type="GO" id="GO:2000344">
    <property type="term" value="P:positive regulation of acrosome reaction"/>
    <property type="evidence" value="ECO:0000318"/>
    <property type="project" value="GO_Central"/>
</dbReference>
<evidence type="ECO:0000256" key="8">
    <source>
        <dbReference type="ARBA" id="ARBA00022692"/>
    </source>
</evidence>
<keyword evidence="4 14" id="KW-1003">Cell membrane</keyword>
<comment type="domain">
    <text evidence="14">The ZP domain is involved in the polymerization of the ZP proteins to form the zona pellucida.</text>
</comment>
<dbReference type="InterPro" id="IPR055355">
    <property type="entry name" value="ZP-C"/>
</dbReference>
<dbReference type="GO" id="GO:0005615">
    <property type="term" value="C:extracellular space"/>
    <property type="evidence" value="ECO:0000318"/>
    <property type="project" value="GO_Central"/>
</dbReference>
<evidence type="ECO:0000256" key="2">
    <source>
        <dbReference type="ARBA" id="ARBA00006735"/>
    </source>
</evidence>
<evidence type="ECO:0000256" key="13">
    <source>
        <dbReference type="ARBA" id="ARBA00023180"/>
    </source>
</evidence>
<dbReference type="Bgee" id="ENSLOCG00000000381">
    <property type="expression patterns" value="Expressed in ovary and 6 other cell types or tissues"/>
</dbReference>
<feature type="domain" description="ZP" evidence="15">
    <location>
        <begin position="22"/>
        <end position="285"/>
    </location>
</feature>
<evidence type="ECO:0000256" key="12">
    <source>
        <dbReference type="ARBA" id="ARBA00023157"/>
    </source>
</evidence>
<keyword evidence="9 14" id="KW-0732">Signal</keyword>
<dbReference type="eggNOG" id="ENOG502QSZF">
    <property type="taxonomic scope" value="Eukaryota"/>
</dbReference>
<dbReference type="OMA" id="YNDHENC"/>
<dbReference type="GO" id="GO:0005886">
    <property type="term" value="C:plasma membrane"/>
    <property type="evidence" value="ECO:0007669"/>
    <property type="project" value="UniProtKB-SubCell"/>
</dbReference>
<dbReference type="InterPro" id="IPR055356">
    <property type="entry name" value="ZP-N"/>
</dbReference>